<feature type="domain" description="Late embryogenesis abundant protein LEA-2 subgroup" evidence="2">
    <location>
        <begin position="150"/>
        <end position="234"/>
    </location>
</feature>
<dbReference type="EnsemblPlants" id="Pp3c4_10010V3.1">
    <property type="protein sequence ID" value="Pp3c4_10010V3.1"/>
    <property type="gene ID" value="Pp3c4_10010"/>
</dbReference>
<protein>
    <recommendedName>
        <fullName evidence="2">Late embryogenesis abundant protein LEA-2 subgroup domain-containing protein</fullName>
    </recommendedName>
</protein>
<dbReference type="Pfam" id="PF03168">
    <property type="entry name" value="LEA_2"/>
    <property type="match status" value="1"/>
</dbReference>
<proteinExistence type="predicted"/>
<dbReference type="PANTHER" id="PTHR31852">
    <property type="entry name" value="LATE EMBRYOGENESIS ABUNDANT (LEA) HYDROXYPROLINE-RICH GLYCOPROTEIN FAMILY"/>
    <property type="match status" value="1"/>
</dbReference>
<dbReference type="GeneID" id="112280963"/>
<feature type="transmembrane region" description="Helical" evidence="1">
    <location>
        <begin position="90"/>
        <end position="114"/>
    </location>
</feature>
<evidence type="ECO:0000259" key="2">
    <source>
        <dbReference type="Pfam" id="PF03168"/>
    </source>
</evidence>
<evidence type="ECO:0000313" key="5">
    <source>
        <dbReference type="Proteomes" id="UP000006727"/>
    </source>
</evidence>
<dbReference type="EnsemblPlants" id="Pp3c4_10010V3.4">
    <property type="protein sequence ID" value="Pp3c4_10010V3.4"/>
    <property type="gene ID" value="Pp3c4_10010"/>
</dbReference>
<dbReference type="Proteomes" id="UP000006727">
    <property type="component" value="Chromosome 4"/>
</dbReference>
<evidence type="ECO:0000313" key="3">
    <source>
        <dbReference type="EMBL" id="PNR55104.1"/>
    </source>
</evidence>
<reference evidence="3 5" key="2">
    <citation type="journal article" date="2018" name="Plant J.">
        <title>The Physcomitrella patens chromosome-scale assembly reveals moss genome structure and evolution.</title>
        <authorList>
            <person name="Lang D."/>
            <person name="Ullrich K.K."/>
            <person name="Murat F."/>
            <person name="Fuchs J."/>
            <person name="Jenkins J."/>
            <person name="Haas F.B."/>
            <person name="Piednoel M."/>
            <person name="Gundlach H."/>
            <person name="Van Bel M."/>
            <person name="Meyberg R."/>
            <person name="Vives C."/>
            <person name="Morata J."/>
            <person name="Symeonidi A."/>
            <person name="Hiss M."/>
            <person name="Muchero W."/>
            <person name="Kamisugi Y."/>
            <person name="Saleh O."/>
            <person name="Blanc G."/>
            <person name="Decker E.L."/>
            <person name="van Gessel N."/>
            <person name="Grimwood J."/>
            <person name="Hayes R.D."/>
            <person name="Graham S.W."/>
            <person name="Gunter L.E."/>
            <person name="McDaniel S.F."/>
            <person name="Hoernstein S.N.W."/>
            <person name="Larsson A."/>
            <person name="Li F.W."/>
            <person name="Perroud P.F."/>
            <person name="Phillips J."/>
            <person name="Ranjan P."/>
            <person name="Rokshar D.S."/>
            <person name="Rothfels C.J."/>
            <person name="Schneider L."/>
            <person name="Shu S."/>
            <person name="Stevenson D.W."/>
            <person name="Thummler F."/>
            <person name="Tillich M."/>
            <person name="Villarreal Aguilar J.C."/>
            <person name="Widiez T."/>
            <person name="Wong G.K."/>
            <person name="Wymore A."/>
            <person name="Zhang Y."/>
            <person name="Zimmer A.D."/>
            <person name="Quatrano R.S."/>
            <person name="Mayer K.F.X."/>
            <person name="Goodstein D."/>
            <person name="Casacuberta J.M."/>
            <person name="Vandepoele K."/>
            <person name="Reski R."/>
            <person name="Cuming A.C."/>
            <person name="Tuskan G.A."/>
            <person name="Maumus F."/>
            <person name="Salse J."/>
            <person name="Schmutz J."/>
            <person name="Rensing S.A."/>
        </authorList>
    </citation>
    <scope>NUCLEOTIDE SEQUENCE [LARGE SCALE GENOMIC DNA]</scope>
    <source>
        <strain evidence="4 5">cv. Gransden 2004</strain>
    </source>
</reference>
<dbReference type="InterPro" id="IPR055301">
    <property type="entry name" value="Lea14-like_2"/>
</dbReference>
<dbReference type="Gramene" id="Pp3c4_10010V3.1">
    <property type="protein sequence ID" value="Pp3c4_10010V3.1"/>
    <property type="gene ID" value="Pp3c4_10010"/>
</dbReference>
<dbReference type="OMA" id="YDRIVME"/>
<dbReference type="Gramene" id="Pp3c4_10010V3.4">
    <property type="protein sequence ID" value="Pp3c4_10010V3.4"/>
    <property type="gene ID" value="Pp3c4_10010"/>
</dbReference>
<dbReference type="PaxDb" id="3218-PP1S190_64V6.1"/>
<keyword evidence="1" id="KW-0472">Membrane</keyword>
<dbReference type="RefSeq" id="XP_024372725.1">
    <property type="nucleotide sequence ID" value="XM_024516957.2"/>
</dbReference>
<dbReference type="AlphaFoldDB" id="A0A2K1KMV1"/>
<reference evidence="3 5" key="1">
    <citation type="journal article" date="2008" name="Science">
        <title>The Physcomitrella genome reveals evolutionary insights into the conquest of land by plants.</title>
        <authorList>
            <person name="Rensing S."/>
            <person name="Lang D."/>
            <person name="Zimmer A."/>
            <person name="Terry A."/>
            <person name="Salamov A."/>
            <person name="Shapiro H."/>
            <person name="Nishiyama T."/>
            <person name="Perroud P.-F."/>
            <person name="Lindquist E."/>
            <person name="Kamisugi Y."/>
            <person name="Tanahashi T."/>
            <person name="Sakakibara K."/>
            <person name="Fujita T."/>
            <person name="Oishi K."/>
            <person name="Shin-I T."/>
            <person name="Kuroki Y."/>
            <person name="Toyoda A."/>
            <person name="Suzuki Y."/>
            <person name="Hashimoto A."/>
            <person name="Yamaguchi K."/>
            <person name="Sugano A."/>
            <person name="Kohara Y."/>
            <person name="Fujiyama A."/>
            <person name="Anterola A."/>
            <person name="Aoki S."/>
            <person name="Ashton N."/>
            <person name="Barbazuk W.B."/>
            <person name="Barker E."/>
            <person name="Bennetzen J."/>
            <person name="Bezanilla M."/>
            <person name="Blankenship R."/>
            <person name="Cho S.H."/>
            <person name="Dutcher S."/>
            <person name="Estelle M."/>
            <person name="Fawcett J.A."/>
            <person name="Gundlach H."/>
            <person name="Hanada K."/>
            <person name="Heyl A."/>
            <person name="Hicks K.A."/>
            <person name="Hugh J."/>
            <person name="Lohr M."/>
            <person name="Mayer K."/>
            <person name="Melkozernov A."/>
            <person name="Murata T."/>
            <person name="Nelson D."/>
            <person name="Pils B."/>
            <person name="Prigge M."/>
            <person name="Reiss B."/>
            <person name="Renner T."/>
            <person name="Rombauts S."/>
            <person name="Rushton P."/>
            <person name="Sanderfoot A."/>
            <person name="Schween G."/>
            <person name="Shiu S.-H."/>
            <person name="Stueber K."/>
            <person name="Theodoulou F.L."/>
            <person name="Tu H."/>
            <person name="Van de Peer Y."/>
            <person name="Verrier P.J."/>
            <person name="Waters E."/>
            <person name="Wood A."/>
            <person name="Yang L."/>
            <person name="Cove D."/>
            <person name="Cuming A."/>
            <person name="Hasebe M."/>
            <person name="Lucas S."/>
            <person name="Mishler D.B."/>
            <person name="Reski R."/>
            <person name="Grigoriev I."/>
            <person name="Quatrano R.S."/>
            <person name="Boore J.L."/>
        </authorList>
    </citation>
    <scope>NUCLEOTIDE SEQUENCE [LARGE SCALE GENOMIC DNA]</scope>
    <source>
        <strain evidence="4 5">cv. Gransden 2004</strain>
    </source>
</reference>
<dbReference type="EMBL" id="ABEU02000004">
    <property type="protein sequence ID" value="PNR55104.1"/>
    <property type="molecule type" value="Genomic_DNA"/>
</dbReference>
<accession>A0A2K1KMV1</accession>
<keyword evidence="1" id="KW-0812">Transmembrane</keyword>
<name>A0A2K1KMV1_PHYPA</name>
<organism evidence="3">
    <name type="scientific">Physcomitrium patens</name>
    <name type="common">Spreading-leaved earth moss</name>
    <name type="synonym">Physcomitrella patens</name>
    <dbReference type="NCBI Taxonomy" id="3218"/>
    <lineage>
        <taxon>Eukaryota</taxon>
        <taxon>Viridiplantae</taxon>
        <taxon>Streptophyta</taxon>
        <taxon>Embryophyta</taxon>
        <taxon>Bryophyta</taxon>
        <taxon>Bryophytina</taxon>
        <taxon>Bryopsida</taxon>
        <taxon>Funariidae</taxon>
        <taxon>Funariales</taxon>
        <taxon>Funariaceae</taxon>
        <taxon>Physcomitrium</taxon>
    </lineage>
</organism>
<keyword evidence="1" id="KW-1133">Transmembrane helix</keyword>
<dbReference type="SUPFAM" id="SSF117070">
    <property type="entry name" value="LEA14-like"/>
    <property type="match status" value="1"/>
</dbReference>
<dbReference type="Gene3D" id="2.60.40.1820">
    <property type="match status" value="1"/>
</dbReference>
<dbReference type="OrthoDB" id="1929523at2759"/>
<evidence type="ECO:0000256" key="1">
    <source>
        <dbReference type="SAM" id="Phobius"/>
    </source>
</evidence>
<reference evidence="4" key="3">
    <citation type="submission" date="2020-12" db="UniProtKB">
        <authorList>
            <consortium name="EnsemblPlants"/>
        </authorList>
    </citation>
    <scope>IDENTIFICATION</scope>
</reference>
<keyword evidence="5" id="KW-1185">Reference proteome</keyword>
<sequence length="271" mass="30803">MNCGGRERLATKTAEFARFNVTRSWRLPVNWSCLQEELHFWDSKGYDRIVMEHKAEKDMEKERIVDVKSAPEDAEVKASKPLYRRWKFRLCCGLGVGFVFLVGILFIILFFTVFKARDPIIWINGVRLADLNITYGTFIPHVQLKLDMNLTVHNPNRADYKYSNSSTIVFYQQIQVGHADIPAGQLGAGKTKTQIVTLNVQADKFLEGSNFTKDFVSGIIPVSATTRVRGEVNVLNIYKGHGVSYSWCNMSVFIVNQTLASFHCSYALHHG</sequence>
<dbReference type="InterPro" id="IPR004864">
    <property type="entry name" value="LEA_2"/>
</dbReference>
<evidence type="ECO:0000313" key="4">
    <source>
        <dbReference type="EnsemblPlants" id="Pp3c4_10010V3.1"/>
    </source>
</evidence>
<gene>
    <name evidence="4" type="primary">LOC112280963</name>
    <name evidence="3" type="ORF">PHYPA_005997</name>
</gene>